<sequence>MGQTNNNQPMAGVRVLDIATFVAAPFCGTILADFGAEVIKIEQPEGGDTLRKFGTPTECGDSMVWLSEARNKKSVTLDLRSEQGADLFRQLVAKSDVVLENFRPGTLEKWGLSFESLREINPKLVMLRVSAYGQTGPKRGEPGFARIAHAFGGLAFLAGEKDGPPVVPGSTSLADYISGMWGAIGVLLALRSVEAGGIGQYVDIGLYESVFRLLDEIAPVYAKYGYVRERMGADTINVVPHSHYQTKDEKWIALACSNDRMFQRLAQTMGTPKLAIEYPTSPDRVKDRAKINALVALWVSGFTQEELLEVCVQGQVPAGPVNSIADIFEDPQFAERENLIRVQDPRIGELVLPNAMPRLSETPAAFVSTGPSLGSSTEEVLSRLLGVSPEVLQALKASKVI</sequence>
<proteinExistence type="predicted"/>
<keyword evidence="3" id="KW-1185">Reference proteome</keyword>
<organism evidence="2 3">
    <name type="scientific">Pseudomonas mucidolens</name>
    <dbReference type="NCBI Taxonomy" id="46679"/>
    <lineage>
        <taxon>Bacteria</taxon>
        <taxon>Pseudomonadati</taxon>
        <taxon>Pseudomonadota</taxon>
        <taxon>Gammaproteobacteria</taxon>
        <taxon>Pseudomonadales</taxon>
        <taxon>Pseudomonadaceae</taxon>
        <taxon>Pseudomonas</taxon>
    </lineage>
</organism>
<dbReference type="Proteomes" id="UP000198600">
    <property type="component" value="Chromosome I"/>
</dbReference>
<dbReference type="Gene3D" id="3.30.1540.10">
    <property type="entry name" value="formyl-coa transferase, domain 3"/>
    <property type="match status" value="1"/>
</dbReference>
<accession>A0A1H2MW97</accession>
<keyword evidence="1 2" id="KW-0808">Transferase</keyword>
<dbReference type="STRING" id="46679.SAMN05216202_2527"/>
<name>A0A1H2MW97_9PSED</name>
<dbReference type="InterPro" id="IPR023606">
    <property type="entry name" value="CoA-Trfase_III_dom_1_sf"/>
</dbReference>
<reference evidence="3" key="1">
    <citation type="submission" date="2016-10" db="EMBL/GenBank/DDBJ databases">
        <authorList>
            <person name="Varghese N."/>
            <person name="Submissions S."/>
        </authorList>
    </citation>
    <scope>NUCLEOTIDE SEQUENCE [LARGE SCALE GENOMIC DNA]</scope>
    <source>
        <strain evidence="3">LMG 2223</strain>
    </source>
</reference>
<dbReference type="PANTHER" id="PTHR48228:SF6">
    <property type="entry name" value="L-CARNITINE COA-TRANSFERASE"/>
    <property type="match status" value="1"/>
</dbReference>
<evidence type="ECO:0000313" key="3">
    <source>
        <dbReference type="Proteomes" id="UP000198600"/>
    </source>
</evidence>
<dbReference type="GO" id="GO:0016740">
    <property type="term" value="F:transferase activity"/>
    <property type="evidence" value="ECO:0007669"/>
    <property type="project" value="UniProtKB-KW"/>
</dbReference>
<dbReference type="Pfam" id="PF02515">
    <property type="entry name" value="CoA_transf_3"/>
    <property type="match status" value="1"/>
</dbReference>
<evidence type="ECO:0000313" key="2">
    <source>
        <dbReference type="EMBL" id="SDU97573.1"/>
    </source>
</evidence>
<protein>
    <submittedName>
        <fullName evidence="2">Crotonobetainyl-CoA:carnitine CoA-transferase CaiB</fullName>
    </submittedName>
</protein>
<dbReference type="PANTHER" id="PTHR48228">
    <property type="entry name" value="SUCCINYL-COA--D-CITRAMALATE COA-TRANSFERASE"/>
    <property type="match status" value="1"/>
</dbReference>
<dbReference type="InterPro" id="IPR050509">
    <property type="entry name" value="CoA-transferase_III"/>
</dbReference>
<dbReference type="EMBL" id="LT629802">
    <property type="protein sequence ID" value="SDU97573.1"/>
    <property type="molecule type" value="Genomic_DNA"/>
</dbReference>
<dbReference type="AlphaFoldDB" id="A0A1H2MW97"/>
<evidence type="ECO:0000256" key="1">
    <source>
        <dbReference type="ARBA" id="ARBA00022679"/>
    </source>
</evidence>
<dbReference type="Gene3D" id="3.40.50.10540">
    <property type="entry name" value="Crotonobetainyl-coa:carnitine coa-transferase, domain 1"/>
    <property type="match status" value="1"/>
</dbReference>
<dbReference type="SUPFAM" id="SSF89796">
    <property type="entry name" value="CoA-transferase family III (CaiB/BaiF)"/>
    <property type="match status" value="1"/>
</dbReference>
<dbReference type="RefSeq" id="WP_197676956.1">
    <property type="nucleotide sequence ID" value="NZ_LS483433.1"/>
</dbReference>
<dbReference type="InterPro" id="IPR044855">
    <property type="entry name" value="CoA-Trfase_III_dom3_sf"/>
</dbReference>
<dbReference type="InterPro" id="IPR003673">
    <property type="entry name" value="CoA-Trfase_fam_III"/>
</dbReference>
<gene>
    <name evidence="2" type="ORF">SAMN05216202_2527</name>
</gene>